<gene>
    <name evidence="1" type="ORF">RM779_14605</name>
</gene>
<organism evidence="1 2">
    <name type="scientific">Streptomyces johnsoniae</name>
    <dbReference type="NCBI Taxonomy" id="3075532"/>
    <lineage>
        <taxon>Bacteria</taxon>
        <taxon>Bacillati</taxon>
        <taxon>Actinomycetota</taxon>
        <taxon>Actinomycetes</taxon>
        <taxon>Kitasatosporales</taxon>
        <taxon>Streptomycetaceae</taxon>
        <taxon>Streptomyces</taxon>
    </lineage>
</organism>
<dbReference type="Proteomes" id="UP001183615">
    <property type="component" value="Unassembled WGS sequence"/>
</dbReference>
<keyword evidence="2" id="KW-1185">Reference proteome</keyword>
<name>A0ABU2S6S1_9ACTN</name>
<evidence type="ECO:0000313" key="2">
    <source>
        <dbReference type="Proteomes" id="UP001183615"/>
    </source>
</evidence>
<protein>
    <submittedName>
        <fullName evidence="1">Uncharacterized protein</fullName>
    </submittedName>
</protein>
<reference evidence="2" key="1">
    <citation type="submission" date="2023-07" db="EMBL/GenBank/DDBJ databases">
        <title>30 novel species of actinomycetes from the DSMZ collection.</title>
        <authorList>
            <person name="Nouioui I."/>
        </authorList>
    </citation>
    <scope>NUCLEOTIDE SEQUENCE [LARGE SCALE GENOMIC DNA]</scope>
    <source>
        <strain evidence="2">DSM 41886</strain>
    </source>
</reference>
<dbReference type="InterPro" id="IPR007612">
    <property type="entry name" value="LOR"/>
</dbReference>
<proteinExistence type="predicted"/>
<evidence type="ECO:0000313" key="1">
    <source>
        <dbReference type="EMBL" id="MDT0443810.1"/>
    </source>
</evidence>
<sequence>METDRLRAVRRMTVTQRVRLAVNQYEVRAGGEDGELIAFAQQKRLAIKERVTFWTDDSRENVFGGFAERDTLNVAGAFDVTDAGGETVGGFRKDFRKSLFRSTWHLEQPGLGVLTGTERSGRVAVIRRIWQFVPLVDELPVGWAYHFDFRLDGELALSVSRKRTLRDRYLVEIHEPRLDRRLVIAQAVALDAMQAR</sequence>
<accession>A0ABU2S6S1</accession>
<dbReference type="Pfam" id="PF04525">
    <property type="entry name" value="LOR"/>
    <property type="match status" value="1"/>
</dbReference>
<dbReference type="EMBL" id="JAVREV010000007">
    <property type="protein sequence ID" value="MDT0443810.1"/>
    <property type="molecule type" value="Genomic_DNA"/>
</dbReference>
<comment type="caution">
    <text evidence="1">The sequence shown here is derived from an EMBL/GenBank/DDBJ whole genome shotgun (WGS) entry which is preliminary data.</text>
</comment>